<sequence>MRAPPSHNGFFMVLPEISVALSLIASSHVLASLIRQSASQQKTVVNKQLFHFALTDIIRTSLYLASWGCTRLVLFLLSPLSDLVSINDWACSAQVVPETLVIIQAVLFIHMAVSCFSSTFGLKKLHAVLSNFVFVAWIIGGSVGFVSALFTRCSGDVENGICFHAQPFHMTSVAVETLAIAMSIGVCVSCAAFRQSSQHCWFILCPIVAWTPFVVLTFSSAFATVREDLFRPLQSVLAIEHSIGVWVFLVYILRGKVPGSGSVSLTSATASIEIET</sequence>
<feature type="transmembrane region" description="Helical" evidence="1">
    <location>
        <begin position="170"/>
        <end position="193"/>
    </location>
</feature>
<feature type="transmembrane region" description="Helical" evidence="1">
    <location>
        <begin position="129"/>
        <end position="150"/>
    </location>
</feature>
<reference evidence="2" key="1">
    <citation type="submission" date="2021-01" db="EMBL/GenBank/DDBJ databases">
        <authorList>
            <person name="Corre E."/>
            <person name="Pelletier E."/>
            <person name="Niang G."/>
            <person name="Scheremetjew M."/>
            <person name="Finn R."/>
            <person name="Kale V."/>
            <person name="Holt S."/>
            <person name="Cochrane G."/>
            <person name="Meng A."/>
            <person name="Brown T."/>
            <person name="Cohen L."/>
        </authorList>
    </citation>
    <scope>NUCLEOTIDE SEQUENCE</scope>
</reference>
<accession>A0A7S1A1K6</accession>
<keyword evidence="1" id="KW-0472">Membrane</keyword>
<keyword evidence="1" id="KW-1133">Transmembrane helix</keyword>
<evidence type="ECO:0000256" key="1">
    <source>
        <dbReference type="SAM" id="Phobius"/>
    </source>
</evidence>
<protein>
    <submittedName>
        <fullName evidence="2">Uncharacterized protein</fullName>
    </submittedName>
</protein>
<evidence type="ECO:0000313" key="2">
    <source>
        <dbReference type="EMBL" id="CAD8839756.1"/>
    </source>
</evidence>
<gene>
    <name evidence="2" type="ORF">NSCI0253_LOCUS14104</name>
</gene>
<feature type="transmembrane region" description="Helical" evidence="1">
    <location>
        <begin position="62"/>
        <end position="81"/>
    </location>
</feature>
<name>A0A7S1A1K6_NOCSC</name>
<dbReference type="AlphaFoldDB" id="A0A7S1A1K6"/>
<organism evidence="2">
    <name type="scientific">Noctiluca scintillans</name>
    <name type="common">Sea sparkle</name>
    <name type="synonym">Red tide dinoflagellate</name>
    <dbReference type="NCBI Taxonomy" id="2966"/>
    <lineage>
        <taxon>Eukaryota</taxon>
        <taxon>Sar</taxon>
        <taxon>Alveolata</taxon>
        <taxon>Dinophyceae</taxon>
        <taxon>Noctilucales</taxon>
        <taxon>Noctilucaceae</taxon>
        <taxon>Noctiluca</taxon>
    </lineage>
</organism>
<dbReference type="EMBL" id="HBFQ01020096">
    <property type="protein sequence ID" value="CAD8839756.1"/>
    <property type="molecule type" value="Transcribed_RNA"/>
</dbReference>
<keyword evidence="1" id="KW-0812">Transmembrane</keyword>
<proteinExistence type="predicted"/>
<feature type="transmembrane region" description="Helical" evidence="1">
    <location>
        <begin position="101"/>
        <end position="122"/>
    </location>
</feature>
<feature type="transmembrane region" description="Helical" evidence="1">
    <location>
        <begin position="12"/>
        <end position="34"/>
    </location>
</feature>
<feature type="transmembrane region" description="Helical" evidence="1">
    <location>
        <begin position="235"/>
        <end position="253"/>
    </location>
</feature>
<feature type="transmembrane region" description="Helical" evidence="1">
    <location>
        <begin position="200"/>
        <end position="223"/>
    </location>
</feature>